<proteinExistence type="predicted"/>
<protein>
    <submittedName>
        <fullName evidence="1">Uncharacterized protein</fullName>
    </submittedName>
</protein>
<dbReference type="AlphaFoldDB" id="A0A9D1J282"/>
<dbReference type="Proteomes" id="UP000886785">
    <property type="component" value="Unassembled WGS sequence"/>
</dbReference>
<reference evidence="1" key="1">
    <citation type="submission" date="2020-10" db="EMBL/GenBank/DDBJ databases">
        <authorList>
            <person name="Gilroy R."/>
        </authorList>
    </citation>
    <scope>NUCLEOTIDE SEQUENCE</scope>
    <source>
        <strain evidence="1">ChiSjej1B19-7085</strain>
    </source>
</reference>
<name>A0A9D1J282_9FIRM</name>
<dbReference type="EMBL" id="DVHF01000153">
    <property type="protein sequence ID" value="HIR58371.1"/>
    <property type="molecule type" value="Genomic_DNA"/>
</dbReference>
<evidence type="ECO:0000313" key="1">
    <source>
        <dbReference type="EMBL" id="HIR58371.1"/>
    </source>
</evidence>
<evidence type="ECO:0000313" key="2">
    <source>
        <dbReference type="Proteomes" id="UP000886785"/>
    </source>
</evidence>
<organism evidence="1 2">
    <name type="scientific">Candidatus Gallacutalibacter pullicola</name>
    <dbReference type="NCBI Taxonomy" id="2840830"/>
    <lineage>
        <taxon>Bacteria</taxon>
        <taxon>Bacillati</taxon>
        <taxon>Bacillota</taxon>
        <taxon>Clostridia</taxon>
        <taxon>Eubacteriales</taxon>
        <taxon>Candidatus Gallacutalibacter</taxon>
    </lineage>
</organism>
<sequence>MELREVFRYPDRDPEKEAAVESLLRQVDVLVGREQMEPVLAQIRELLPPGRTLTWEDAVSYLGWTDAATLARDLVLPDAPVVEDITKEEALCLVKRILEDPADEMADYYVELLDRTFPNTSISDLIFNPEFCEDYTGDGEPTAEEIVEIAFRSRLHILTLGDGHGE</sequence>
<comment type="caution">
    <text evidence="1">The sequence shown here is derived from an EMBL/GenBank/DDBJ whole genome shotgun (WGS) entry which is preliminary data.</text>
</comment>
<accession>A0A9D1J282</accession>
<reference evidence="1" key="2">
    <citation type="journal article" date="2021" name="PeerJ">
        <title>Extensive microbial diversity within the chicken gut microbiome revealed by metagenomics and culture.</title>
        <authorList>
            <person name="Gilroy R."/>
            <person name="Ravi A."/>
            <person name="Getino M."/>
            <person name="Pursley I."/>
            <person name="Horton D.L."/>
            <person name="Alikhan N.F."/>
            <person name="Baker D."/>
            <person name="Gharbi K."/>
            <person name="Hall N."/>
            <person name="Watson M."/>
            <person name="Adriaenssens E.M."/>
            <person name="Foster-Nyarko E."/>
            <person name="Jarju S."/>
            <person name="Secka A."/>
            <person name="Antonio M."/>
            <person name="Oren A."/>
            <person name="Chaudhuri R.R."/>
            <person name="La Ragione R."/>
            <person name="Hildebrand F."/>
            <person name="Pallen M.J."/>
        </authorList>
    </citation>
    <scope>NUCLEOTIDE SEQUENCE</scope>
    <source>
        <strain evidence="1">ChiSjej1B19-7085</strain>
    </source>
</reference>
<gene>
    <name evidence="1" type="ORF">IAA54_11990</name>
</gene>